<feature type="transmembrane region" description="Helical" evidence="2">
    <location>
        <begin position="2693"/>
        <end position="2714"/>
    </location>
</feature>
<dbReference type="Proteomes" id="UP001302978">
    <property type="component" value="Chromosome"/>
</dbReference>
<proteinExistence type="predicted"/>
<dbReference type="SUPFAM" id="SSF49373">
    <property type="entry name" value="Invasin/intimin cell-adhesion fragments"/>
    <property type="match status" value="3"/>
</dbReference>
<dbReference type="Pfam" id="PF02514">
    <property type="entry name" value="CobN-Mg_chel"/>
    <property type="match status" value="1"/>
</dbReference>
<feature type="region of interest" description="Disordered" evidence="1">
    <location>
        <begin position="2632"/>
        <end position="2671"/>
    </location>
</feature>
<feature type="domain" description="BIG2" evidence="3">
    <location>
        <begin position="331"/>
        <end position="411"/>
    </location>
</feature>
<keyword evidence="2" id="KW-0812">Transmembrane</keyword>
<dbReference type="EMBL" id="CP131059">
    <property type="protein sequence ID" value="WNY22974.1"/>
    <property type="molecule type" value="Genomic_DNA"/>
</dbReference>
<accession>A0AA96UYI5</accession>
<evidence type="ECO:0000313" key="4">
    <source>
        <dbReference type="EMBL" id="WNY22974.1"/>
    </source>
</evidence>
<evidence type="ECO:0000256" key="2">
    <source>
        <dbReference type="SAM" id="Phobius"/>
    </source>
</evidence>
<dbReference type="InterPro" id="IPR003672">
    <property type="entry name" value="CobN/Mg_chltase"/>
</dbReference>
<gene>
    <name evidence="4" type="ORF">MmiHf6_02680</name>
</gene>
<reference evidence="4 5" key="1">
    <citation type="submission" date="2023-07" db="EMBL/GenBank/DDBJ databases">
        <title>Closed genoem sequence of Methanomicrococcus sp. Hf6.</title>
        <authorList>
            <person name="Poehlein A."/>
            <person name="Protasov E."/>
            <person name="Platt K."/>
            <person name="Reeh H."/>
            <person name="Daniel R."/>
            <person name="Brune A."/>
        </authorList>
    </citation>
    <scope>NUCLEOTIDE SEQUENCE [LARGE SCALE GENOMIC DNA]</scope>
    <source>
        <strain evidence="4 5">Hf6</strain>
    </source>
</reference>
<dbReference type="InterPro" id="IPR008964">
    <property type="entry name" value="Invasin/intimin_cell_adhesion"/>
</dbReference>
<name>A0AA96UYI5_9EURY</name>
<keyword evidence="5" id="KW-1185">Reference proteome</keyword>
<dbReference type="SMART" id="SM00635">
    <property type="entry name" value="BID_2"/>
    <property type="match status" value="3"/>
</dbReference>
<evidence type="ECO:0000259" key="3">
    <source>
        <dbReference type="SMART" id="SM00635"/>
    </source>
</evidence>
<sequence length="2720" mass="300910">MLELPNSYFFYFLYFLKGYRVFIMSLNLSYYLKNTFFLIFILSLLLCLLASPAVATEEMYPTTIYMLEGDELTLNPPDSTQLTSGNPSVVNIISGNSVKANGTGIATIYYSKGVQDYQELCKIYVLGDKLEVLTVGNADPKLNFSTISYINHTIRVNDSDFSFSNDLSFFDAVIYVNTNTYSQSNVDAIWDANESGSLVLYIPSNITNVEIQSADSSYYDFYAVKHLLNTGHLHTNETFAAEIESVASVYIGSGHNHLTATVIAERSESIAPLIARHSLWKMIEKSYNDFSGYDTQALTAAKEVWDSDVSSLEDYIAVTHQLKKDYADENKISKVELNTDDFKMKLGTQVNLTAVVETDKMGLADNRNIVWSSNDTDVIDIDEYGMVTAKGIGEAKVTASVDGAKSDSCTITVGKYLIATSPAVIESISSDTVLLEVLSFDDDFSAYDIVFVGSTGNIYIDLYKYAYNLELFVLSSNNQLLVSAFNTQSTYTQYLSILTKGKDVGVAIRFKDAGVYHNGVVVDEPTNFTNSLQELVGGDYSKFFENGDVEKEVLSHYVETFSNLIEVDYTKESWDPFADELADAQEMLTDVSVEDPVITKEDLAAMAFDLKEARWSLIPINSISEISIESGLSLSVGNSQKLDPKIKDSNKVELTHIPVTWSSDNTTVATVSKSGTITARSAGIANITATAGGKSSVCEVSVTIPINSLILSSSKEIIEMDGESLTLTAIVSPINANYEKDTIAWSSADTSIATIVDGVVTPVSPGRTTITVSVDIKENVYDASAGTVSVVTTTKTAECEVIVKAIKSERVGVLYIGEADLVGLQDTVDSMYYCGYFDYSFISGYNADSTVTDELLNLDFSEYDVVYFGMFGDYDQIKEALQSAQETGTKVISLETETTAPTYFNASFPSAEVQDISLLYHYYRQLLSLSKASTASMLWGEKFLIQSAIDYAPASKIPQELADEEPLKILYIGSQASNFEDVAKIFSQGAYGDAVSWPTFLKNGETFSADIIELFDLDDINNPETLNKIASINNQIASNDYDIIICDGFAGYDDSTSTDTHFTYLVNIISKSNDATDPAIIVLLNKELKGDGEWNSAATVLGISASNYLSVSDEMTFETSTDELKMANRFLFGLVNTYGHERAKTWIYTDDSISVGSVFYAHPLPGGADRLKFSTLDAYLTWATKNGYFDPDRPTVGIWGFPSDLGPGMDSLVFELENQGVNVILGLESYNDIPKYYTWTDENGTKKQIDAAISIKNFGLNYWNYSEGLRQLEEMDIAVLKGIFSSSDYKTVTPSDPSDMNKYIDSSSISRMTLSPNRDGIFDFIVIGYMDQSVSYGYSDQIEWMAERAASWAYLKHNENSQKQIALLYYNYPPGKADIGANYLDVISSFSGTDSFEGLLDNMKQTDQYFDVKGNDLGGYIIDYNKLPYANDSDTAGKYNYEYKSDSDSDDDWGKKVMTEENLRRLMWSQGINVGSHAPGVLKGMVQEYTDFIKYNDPEDWWGLRLIPVDDYKLWLEMGALPQVLSDELNETWGTPWEGELSQDQSGMIWVDEDNALQNGAGKRYFVIPCIQVGNVWIMPQPDRALAGTQAIEGDLSSTTSADYHGDMAPTHQYVAFYLWLNEGVSKGDSWNLMEDEWKADAVIHFGTHGTQEWMPGTAVGLQVDSDWGPNLIGRLPNIYPYIVANVGEGLTAEMRGNALIISHLTPAMVRTGLYGDILKLETAMQSYSKHRSVDGDPSIQYEYRKDIVDIIFGNESKGFDGIETIYMSINASYGASVAKAEGIDVSKVNQTVFKDHLLALSDDEFNIFMTNYLHNIIDSIMENSLPLGMHIYGKAPTDAQSARMVREIWGNFRFEELIQELYFEGESIPQEKPLTVGGITYYNGKYDGDVENFVLEYVAGKSEGLSESVVIKNALESTLEGDDDQRFAVEFFIRGPIMFYEDAKASGNYNNLEDLQAYVLQKWIEHGVEDIVIDELCTDFIPNSVMGSKLTESGSTVNAFDETKFNNQFRTFVNETVKLLEENAALSEDKQRTSEQIINGVLTECFNVNGYADQTWINQGVMDYILAYGRDSYAESLMSCGQAETQALLSALSGGYISVTTGNDPIQNPAVLPTGRNFYGIDPDTFPTRAAWEVGQAMGEQLLVSYYEEYGTWPDTVSFMRFGVEYIRDEGALEACIYYLLGCEPEWSGNQYTGTGTFKGGKVITDTEFFQLYYSNGTKIEELRPRVDIVYNTAGMRDAYPNALRYIDKAIRDVNALGDSEIQNNVKTNTKAIEDALFEMKKNGEIDLSDDEIKELALSRTFAQQLGTYEIGTGNLVSSSGLWDSDSAQATNDLVNLYISKMGYVYNSYTWGGDGSEDFKKAMEAVLKLTLSKADASVFASSSNLYDSLDNDDVFQYYGVMNLVSQQSRSDGKLPKMYYADTSNVANFQAGDRVISTMQEALMKDLTSRYLNPEWIKAMEDAGYSGSTMMAEFMENLFGWAVVTNGEFVSDELWGTVMTVYLEDNSHLLNNEAFSYAYQSMTGRMLEAVRTDYWNASDDQVKTLVDAYVDSVMDAGVACCHHTCGNPSLNEFILGQMSVLGYTDEEMTSYLEIVQKATLMTYSLPPSDSDDKNISSSSGGGYGMATAVEAGEAASGEASDDGEESDSGDEQNPGVGETGTETGTPTTDVSGFEMTVTNAANSVRDFIQNPTFSSSSIIAIAFVILVVGAIFYGSRRQKL</sequence>
<dbReference type="PANTHER" id="PTHR44119:SF4">
    <property type="entry name" value="AEROBIC COBALTOCHELATASE SUBUNIT COBN"/>
    <property type="match status" value="1"/>
</dbReference>
<evidence type="ECO:0000313" key="5">
    <source>
        <dbReference type="Proteomes" id="UP001302978"/>
    </source>
</evidence>
<evidence type="ECO:0000256" key="1">
    <source>
        <dbReference type="SAM" id="MobiDB-lite"/>
    </source>
</evidence>
<keyword evidence="2" id="KW-1133">Transmembrane helix</keyword>
<dbReference type="PANTHER" id="PTHR44119">
    <property type="entry name" value="MAGNESIUM-CHELATASE SUBUNIT CHLH, CHLOROPLASTIC"/>
    <property type="match status" value="1"/>
</dbReference>
<dbReference type="Gene3D" id="2.60.40.1080">
    <property type="match status" value="3"/>
</dbReference>
<feature type="compositionally biased region" description="Acidic residues" evidence="1">
    <location>
        <begin position="2639"/>
        <end position="2650"/>
    </location>
</feature>
<protein>
    <recommendedName>
        <fullName evidence="3">BIG2 domain-containing protein</fullName>
    </recommendedName>
</protein>
<organism evidence="4 5">
    <name type="scientific">Methanimicrococcus hongohii</name>
    <dbReference type="NCBI Taxonomy" id="3028295"/>
    <lineage>
        <taxon>Archaea</taxon>
        <taxon>Methanobacteriati</taxon>
        <taxon>Methanobacteriota</taxon>
        <taxon>Stenosarchaea group</taxon>
        <taxon>Methanomicrobia</taxon>
        <taxon>Methanosarcinales</taxon>
        <taxon>Methanosarcinaceae</taxon>
        <taxon>Methanimicrococcus</taxon>
    </lineage>
</organism>
<feature type="domain" description="BIG2" evidence="3">
    <location>
        <begin position="705"/>
        <end position="784"/>
    </location>
</feature>
<dbReference type="KEGG" id="mehf:MmiHf6_02680"/>
<feature type="compositionally biased region" description="Low complexity" evidence="1">
    <location>
        <begin position="2654"/>
        <end position="2668"/>
    </location>
</feature>
<dbReference type="Pfam" id="PF02368">
    <property type="entry name" value="Big_2"/>
    <property type="match status" value="2"/>
</dbReference>
<dbReference type="InterPro" id="IPR003343">
    <property type="entry name" value="Big_2"/>
</dbReference>
<feature type="transmembrane region" description="Helical" evidence="2">
    <location>
        <begin position="35"/>
        <end position="55"/>
    </location>
</feature>
<feature type="domain" description="BIG2" evidence="3">
    <location>
        <begin position="622"/>
        <end position="701"/>
    </location>
</feature>
<keyword evidence="2" id="KW-0472">Membrane</keyword>
<feature type="transmembrane region" description="Helical" evidence="2">
    <location>
        <begin position="6"/>
        <end position="23"/>
    </location>
</feature>